<dbReference type="Gene3D" id="3.40.1000.10">
    <property type="entry name" value="Mog1/PsbP, alpha/beta/alpha sandwich"/>
    <property type="match status" value="1"/>
</dbReference>
<evidence type="ECO:0000313" key="2">
    <source>
        <dbReference type="EMBL" id="MEC4717734.1"/>
    </source>
</evidence>
<proteinExistence type="predicted"/>
<name>A0ABU6J3E5_9BURK</name>
<dbReference type="Pfam" id="PF08786">
    <property type="entry name" value="DcrB"/>
    <property type="match status" value="1"/>
</dbReference>
<feature type="region of interest" description="Disordered" evidence="1">
    <location>
        <begin position="137"/>
        <end position="160"/>
    </location>
</feature>
<dbReference type="InterPro" id="IPR016123">
    <property type="entry name" value="Mog1/PsbP_a/b/a-sand"/>
</dbReference>
<keyword evidence="3" id="KW-1185">Reference proteome</keyword>
<dbReference type="SUPFAM" id="SSF55724">
    <property type="entry name" value="Mog1p/PsbP-like"/>
    <property type="match status" value="1"/>
</dbReference>
<feature type="compositionally biased region" description="Polar residues" evidence="1">
    <location>
        <begin position="141"/>
        <end position="160"/>
    </location>
</feature>
<dbReference type="RefSeq" id="WP_326504484.1">
    <property type="nucleotide sequence ID" value="NZ_JAWIIV010000001.1"/>
</dbReference>
<accession>A0ABU6J3E5</accession>
<sequence length="160" mass="17262">MQLPAGFQDRTANIFVQGDTEQSTFNLNIGRDNMHPDETLAAYVERQIGLMKEKISGYKLLSRGNACLGKGDSAIDGEQIDACYRSANRTIYQRQAAFPLSEQRVLIFSATGASPHGEHANAIWTGWLESFTPRGAVAPANSATAPQTPSAHGSPQPAQD</sequence>
<evidence type="ECO:0000313" key="3">
    <source>
        <dbReference type="Proteomes" id="UP001352263"/>
    </source>
</evidence>
<comment type="caution">
    <text evidence="2">The sequence shown here is derived from an EMBL/GenBank/DDBJ whole genome shotgun (WGS) entry which is preliminary data.</text>
</comment>
<organism evidence="2 3">
    <name type="scientific">Noviherbaspirillum album</name>
    <dbReference type="NCBI Taxonomy" id="3080276"/>
    <lineage>
        <taxon>Bacteria</taxon>
        <taxon>Pseudomonadati</taxon>
        <taxon>Pseudomonadota</taxon>
        <taxon>Betaproteobacteria</taxon>
        <taxon>Burkholderiales</taxon>
        <taxon>Oxalobacteraceae</taxon>
        <taxon>Noviherbaspirillum</taxon>
    </lineage>
</organism>
<dbReference type="EMBL" id="JAWIIV010000001">
    <property type="protein sequence ID" value="MEC4717734.1"/>
    <property type="molecule type" value="Genomic_DNA"/>
</dbReference>
<reference evidence="2 3" key="1">
    <citation type="submission" date="2023-10" db="EMBL/GenBank/DDBJ databases">
        <title>Noviherbaspirillum sp. CPCC 100848 genome assembly.</title>
        <authorList>
            <person name="Li X.Y."/>
            <person name="Fang X.M."/>
        </authorList>
    </citation>
    <scope>NUCLEOTIDE SEQUENCE [LARGE SCALE GENOMIC DNA]</scope>
    <source>
        <strain evidence="2 3">CPCC 100848</strain>
    </source>
</reference>
<dbReference type="InterPro" id="IPR014894">
    <property type="entry name" value="DcrB/EagT6"/>
</dbReference>
<gene>
    <name evidence="2" type="ORF">RY831_01095</name>
</gene>
<protein>
    <submittedName>
        <fullName evidence="2">DUF1795 domain-containing protein</fullName>
    </submittedName>
</protein>
<evidence type="ECO:0000256" key="1">
    <source>
        <dbReference type="SAM" id="MobiDB-lite"/>
    </source>
</evidence>
<dbReference type="Proteomes" id="UP001352263">
    <property type="component" value="Unassembled WGS sequence"/>
</dbReference>